<keyword evidence="5" id="KW-1185">Reference proteome</keyword>
<dbReference type="InterPro" id="IPR036061">
    <property type="entry name" value="CheW-like_dom_sf"/>
</dbReference>
<dbReference type="PANTHER" id="PTHR47233">
    <property type="entry name" value="CHEMOTAXIS PROTEIN CHEV"/>
    <property type="match status" value="1"/>
</dbReference>
<dbReference type="InterPro" id="IPR002545">
    <property type="entry name" value="CheW-lke_dom"/>
</dbReference>
<dbReference type="Gene3D" id="2.30.30.40">
    <property type="entry name" value="SH3 Domains"/>
    <property type="match status" value="1"/>
</dbReference>
<protein>
    <submittedName>
        <fullName evidence="4">Putative chemotaxis protein</fullName>
    </submittedName>
</protein>
<sequence length="312" mass="35496">MTNKASSALKLSEIELVDFRIYGIQNNIPYEGIYGINVAKVQEIIPMPTIFEYPTDLDYIIGVFDLRSTIIPLVDLSKWIGITADSSKDEEKTVIITEFNNVKMGFLVHSARRIRRISWKDVEPATFSASNNINKEKITGLTRIENDQTLLILDLESILDDLGLNEVSKDVPEEFPQQSFEGDVLFLDDSKTARKTLKNHLSKLGFNITEAVDGEDGLAKLEKLYEQYGSELRKHLKFIISDVEMPKMDGYHFLFKIQEDARFANIPVIFNSSICDNYSAEKAKEMGASVYLVKFDAEKFLEEISKILDKNV</sequence>
<dbReference type="AlphaFoldDB" id="I0EPH4"/>
<dbReference type="GO" id="GO:0000160">
    <property type="term" value="P:phosphorelay signal transduction system"/>
    <property type="evidence" value="ECO:0007669"/>
    <property type="project" value="InterPro"/>
</dbReference>
<evidence type="ECO:0000313" key="5">
    <source>
        <dbReference type="Proteomes" id="UP000005010"/>
    </source>
</evidence>
<dbReference type="Pfam" id="PF00072">
    <property type="entry name" value="Response_reg"/>
    <property type="match status" value="1"/>
</dbReference>
<dbReference type="HOGENOM" id="CLU_048995_0_1_7"/>
<reference evidence="5" key="1">
    <citation type="submission" date="2012-04" db="EMBL/GenBank/DDBJ databases">
        <title>Complete genome sequence of Helicobacter cetorum strain MIT 00-7128.</title>
        <authorList>
            <person name="Kersulyte D."/>
            <person name="Berg D.E."/>
        </authorList>
    </citation>
    <scope>NUCLEOTIDE SEQUENCE [LARGE SCALE GENOMIC DNA]</scope>
    <source>
        <strain evidence="5">MIT 00-7128</strain>
    </source>
</reference>
<organism evidence="4 5">
    <name type="scientific">Helicobacter cetorum (strain ATCC BAA-429 / MIT 00-7128)</name>
    <dbReference type="NCBI Taxonomy" id="182217"/>
    <lineage>
        <taxon>Bacteria</taxon>
        <taxon>Pseudomonadati</taxon>
        <taxon>Campylobacterota</taxon>
        <taxon>Epsilonproteobacteria</taxon>
        <taxon>Campylobacterales</taxon>
        <taxon>Helicobacteraceae</taxon>
        <taxon>Helicobacter</taxon>
    </lineage>
</organism>
<accession>I0EPH4</accession>
<dbReference type="eggNOG" id="COG0784">
    <property type="taxonomic scope" value="Bacteria"/>
</dbReference>
<dbReference type="PROSITE" id="PS50851">
    <property type="entry name" value="CHEW"/>
    <property type="match status" value="1"/>
</dbReference>
<dbReference type="SUPFAM" id="SSF50341">
    <property type="entry name" value="CheW-like"/>
    <property type="match status" value="1"/>
</dbReference>
<dbReference type="GO" id="GO:0006935">
    <property type="term" value="P:chemotaxis"/>
    <property type="evidence" value="ECO:0007669"/>
    <property type="project" value="InterPro"/>
</dbReference>
<dbReference type="PATRIC" id="fig|182217.3.peg.1681"/>
<dbReference type="InterPro" id="IPR001789">
    <property type="entry name" value="Sig_transdc_resp-reg_receiver"/>
</dbReference>
<dbReference type="Proteomes" id="UP000005010">
    <property type="component" value="Chromosome"/>
</dbReference>
<dbReference type="InterPro" id="IPR024181">
    <property type="entry name" value="Chemotax_regulator_CheV"/>
</dbReference>
<dbReference type="CDD" id="cd19924">
    <property type="entry name" value="REC_CheV-like"/>
    <property type="match status" value="1"/>
</dbReference>
<gene>
    <name evidence="4" type="ordered locus">HCW_07930</name>
</gene>
<dbReference type="SUPFAM" id="SSF52172">
    <property type="entry name" value="CheY-like"/>
    <property type="match status" value="1"/>
</dbReference>
<proteinExistence type="predicted"/>
<dbReference type="EMBL" id="CP003479">
    <property type="protein sequence ID" value="AFI04843.1"/>
    <property type="molecule type" value="Genomic_DNA"/>
</dbReference>
<dbReference type="Gene3D" id="3.40.50.2300">
    <property type="match status" value="1"/>
</dbReference>
<dbReference type="KEGG" id="hce:HCW_07930"/>
<dbReference type="eggNOG" id="COG0835">
    <property type="taxonomic scope" value="Bacteria"/>
</dbReference>
<evidence type="ECO:0000256" key="1">
    <source>
        <dbReference type="PROSITE-ProRule" id="PRU00169"/>
    </source>
</evidence>
<dbReference type="STRING" id="182217.HCW_07930"/>
<dbReference type="PROSITE" id="PS50110">
    <property type="entry name" value="RESPONSE_REGULATORY"/>
    <property type="match status" value="1"/>
</dbReference>
<dbReference type="PANTHER" id="PTHR47233:SF3">
    <property type="entry name" value="CHEMOTAXIS PROTEIN CHEV"/>
    <property type="match status" value="1"/>
</dbReference>
<evidence type="ECO:0000259" key="2">
    <source>
        <dbReference type="PROSITE" id="PS50110"/>
    </source>
</evidence>
<keyword evidence="1" id="KW-0597">Phosphoprotein</keyword>
<dbReference type="SMART" id="SM00448">
    <property type="entry name" value="REC"/>
    <property type="match status" value="1"/>
</dbReference>
<dbReference type="CDD" id="cd00732">
    <property type="entry name" value="CheW"/>
    <property type="match status" value="1"/>
</dbReference>
<name>I0EPH4_HELC0</name>
<evidence type="ECO:0000313" key="4">
    <source>
        <dbReference type="EMBL" id="AFI04843.1"/>
    </source>
</evidence>
<dbReference type="InterPro" id="IPR011006">
    <property type="entry name" value="CheY-like_superfamily"/>
</dbReference>
<feature type="modified residue" description="4-aspartylphosphate" evidence="1">
    <location>
        <position position="242"/>
    </location>
</feature>
<dbReference type="PIRSF" id="PIRSF002867">
    <property type="entry name" value="CheV"/>
    <property type="match status" value="1"/>
</dbReference>
<dbReference type="Pfam" id="PF01584">
    <property type="entry name" value="CheW"/>
    <property type="match status" value="1"/>
</dbReference>
<dbReference type="RefSeq" id="WP_014661710.1">
    <property type="nucleotide sequence ID" value="NC_017737.1"/>
</dbReference>
<dbReference type="Gene3D" id="2.40.50.180">
    <property type="entry name" value="CheA-289, Domain 4"/>
    <property type="match status" value="1"/>
</dbReference>
<feature type="domain" description="Response regulatory" evidence="2">
    <location>
        <begin position="183"/>
        <end position="309"/>
    </location>
</feature>
<dbReference type="SMART" id="SM00260">
    <property type="entry name" value="CheW"/>
    <property type="match status" value="1"/>
</dbReference>
<evidence type="ECO:0000259" key="3">
    <source>
        <dbReference type="PROSITE" id="PS50851"/>
    </source>
</evidence>
<feature type="domain" description="CheW-like" evidence="3">
    <location>
        <begin position="13"/>
        <end position="164"/>
    </location>
</feature>